<dbReference type="Proteomes" id="UP001596043">
    <property type="component" value="Unassembled WGS sequence"/>
</dbReference>
<dbReference type="RefSeq" id="WP_379982058.1">
    <property type="nucleotide sequence ID" value="NZ_JBHSFV010000015.1"/>
</dbReference>
<dbReference type="Pfam" id="PF08907">
    <property type="entry name" value="DUF1853"/>
    <property type="match status" value="1"/>
</dbReference>
<comment type="caution">
    <text evidence="1">The sequence shown here is derived from an EMBL/GenBank/DDBJ whole genome shotgun (WGS) entry which is preliminary data.</text>
</comment>
<dbReference type="EMBL" id="JBHSFV010000015">
    <property type="protein sequence ID" value="MFC4636149.1"/>
    <property type="molecule type" value="Genomic_DNA"/>
</dbReference>
<evidence type="ECO:0000313" key="1">
    <source>
        <dbReference type="EMBL" id="MFC4636149.1"/>
    </source>
</evidence>
<evidence type="ECO:0000313" key="2">
    <source>
        <dbReference type="Proteomes" id="UP001596043"/>
    </source>
</evidence>
<gene>
    <name evidence="1" type="ORF">ACFO3O_19740</name>
</gene>
<organism evidence="1 2">
    <name type="scientific">Dokdonia ponticola</name>
    <dbReference type="NCBI Taxonomy" id="2041041"/>
    <lineage>
        <taxon>Bacteria</taxon>
        <taxon>Pseudomonadati</taxon>
        <taxon>Bacteroidota</taxon>
        <taxon>Flavobacteriia</taxon>
        <taxon>Flavobacteriales</taxon>
        <taxon>Flavobacteriaceae</taxon>
        <taxon>Dokdonia</taxon>
    </lineage>
</organism>
<accession>A0ABV9I1E7</accession>
<reference evidence="2" key="1">
    <citation type="journal article" date="2019" name="Int. J. Syst. Evol. Microbiol.">
        <title>The Global Catalogue of Microorganisms (GCM) 10K type strain sequencing project: providing services to taxonomists for standard genome sequencing and annotation.</title>
        <authorList>
            <consortium name="The Broad Institute Genomics Platform"/>
            <consortium name="The Broad Institute Genome Sequencing Center for Infectious Disease"/>
            <person name="Wu L."/>
            <person name="Ma J."/>
        </authorList>
    </citation>
    <scope>NUCLEOTIDE SEQUENCE [LARGE SCALE GENOMIC DNA]</scope>
    <source>
        <strain evidence="2">YJ-61-S</strain>
    </source>
</reference>
<name>A0ABV9I1E7_9FLAO</name>
<keyword evidence="2" id="KW-1185">Reference proteome</keyword>
<dbReference type="InterPro" id="IPR015003">
    <property type="entry name" value="DUF1853"/>
</dbReference>
<protein>
    <submittedName>
        <fullName evidence="1">DUF1853 family protein</fullName>
    </submittedName>
</protein>
<proteinExistence type="predicted"/>
<sequence>MKHIHGFLASSPLWKGTQFGLQQFELPPLDLTHFEPTPIPEKLRLGHQIEYIFHQLVSHLDPYEVIAHNIQIKKGNDTVGELDFLIRSSLPARQFRETCQETNQNSKKLLHLELTYKFYIIDPTIADPIHQLVGPNRKDAFFAKLEKTKQKQLPLVFTEEGIQTLTTLGIDPTEINQKVLFMGQIFTPYHTSVPSIAPLQTDCIVGYWVHMHDFELDDFKAHTYYITYKSEWIHIPHNEVSWSSHQEILPKIHAKHQVKRAPMLWIKKADHSIDKCFVVWW</sequence>